<keyword evidence="4" id="KW-0813">Transport</keyword>
<comment type="caution">
    <text evidence="9">The sequence shown here is derived from an EMBL/GenBank/DDBJ whole genome shotgun (WGS) entry which is preliminary data.</text>
</comment>
<evidence type="ECO:0000256" key="8">
    <source>
        <dbReference type="SAM" id="MobiDB-lite"/>
    </source>
</evidence>
<dbReference type="EMBL" id="JAACJN010000029">
    <property type="protein sequence ID" value="KAF5388598.1"/>
    <property type="molecule type" value="Genomic_DNA"/>
</dbReference>
<sequence length="852" mass="95787">MSRRPSLISNSSSISTINLGNGRASEPPPFSKKSSPPSHTITPSNSISKVPIDSMDPDELFRKHNIAEIKLLQRRLRTDADAKQEELRLMVGERYRDLLQASTSIISMANSSQRVIKALEETKAAILAERPPSVPKYTSIRTNEDNHLQALQVLAAHIKLLLDAPEHLWRMLEKKKYFSAAWLYLLSRVVHRALVHQEQDEEAWHSQGADVLESFPLVQRQWEVVAQFRAQIVHKATLFLRDFTASAQDICATLLSLHLLDSRPLSDTLVTLLGQRSKSLQAVLSKTPTPQGSIRELKSCIVEALDSISQTVGNSRDVFQSGDLHLSLIRATLEFIQTDAVSPGLPQELQLTTQTLLDSLSSSSQLSVLPQNLRLYKPHVDVNSQFSSLPLTYLDQRVSEWFHKSTDIFQRSCQMWLLDAHSVKVVWSIRRFVCSWLQSSVKLKDSEMSHIKSLFEDVFRERIVHIWETELSGAEQAFRKQLTSAVTSVKSNPGASPDISPVTHLFDAPSLPTISQQESQPLQKYRASLHRQLMGRVFMLDNVLKTLEKCAATLQEDLQLVLGDENSDTLSLIAQLKESYEPLGQKLCSTALANLEALVDTLSDETELDISALVFVGRIAEELSVTSPFIPQMSFNKAVTLDFQQKASSIYERVIERWRECTILRILSRHRVPTPFEGLNEPCTGPSNNLVESLLALADSILDLGMSREAKRHVRLADRTVHLFISRLLDREWEYDRIQKLHDMIFLRKISELWGPGWGDVQDSLDAKISRIRESNHELPTNESILSRSADYLAKSQTILASALPPKHPAKSASLGKFAALLPLGVPLSDQESRVAVETARPSMRFAMLLVN</sequence>
<protein>
    <recommendedName>
        <fullName evidence="3">Conserved oligomeric Golgi complex subunit 1</fullName>
    </recommendedName>
</protein>
<evidence type="ECO:0000256" key="1">
    <source>
        <dbReference type="ARBA" id="ARBA00004395"/>
    </source>
</evidence>
<dbReference type="PANTHER" id="PTHR31658">
    <property type="entry name" value="CONSERVED OLIGOMERIC GOLGI COMPLEX SUBUNIT 1"/>
    <property type="match status" value="1"/>
</dbReference>
<evidence type="ECO:0000256" key="3">
    <source>
        <dbReference type="ARBA" id="ARBA00020978"/>
    </source>
</evidence>
<evidence type="ECO:0000256" key="5">
    <source>
        <dbReference type="ARBA" id="ARBA00022927"/>
    </source>
</evidence>
<feature type="compositionally biased region" description="Low complexity" evidence="8">
    <location>
        <begin position="1"/>
        <end position="22"/>
    </location>
</feature>
<dbReference type="GO" id="GO:0000139">
    <property type="term" value="C:Golgi membrane"/>
    <property type="evidence" value="ECO:0007669"/>
    <property type="project" value="UniProtKB-SubCell"/>
</dbReference>
<evidence type="ECO:0000256" key="6">
    <source>
        <dbReference type="ARBA" id="ARBA00023034"/>
    </source>
</evidence>
<evidence type="ECO:0000313" key="9">
    <source>
        <dbReference type="EMBL" id="KAF5388598.1"/>
    </source>
</evidence>
<accession>A0A8H5MC71</accession>
<dbReference type="GO" id="GO:0006891">
    <property type="term" value="P:intra-Golgi vesicle-mediated transport"/>
    <property type="evidence" value="ECO:0007669"/>
    <property type="project" value="InterPro"/>
</dbReference>
<dbReference type="InterPro" id="IPR033370">
    <property type="entry name" value="COG1"/>
</dbReference>
<dbReference type="GO" id="GO:0017119">
    <property type="term" value="C:Golgi transport complex"/>
    <property type="evidence" value="ECO:0007669"/>
    <property type="project" value="InterPro"/>
</dbReference>
<dbReference type="AlphaFoldDB" id="A0A8H5MC71"/>
<comment type="subcellular location">
    <subcellularLocation>
        <location evidence="1">Golgi apparatus membrane</location>
        <topology evidence="1">Peripheral membrane protein</topology>
    </subcellularLocation>
</comment>
<feature type="region of interest" description="Disordered" evidence="8">
    <location>
        <begin position="1"/>
        <end position="53"/>
    </location>
</feature>
<keyword evidence="6" id="KW-0333">Golgi apparatus</keyword>
<proteinExistence type="inferred from homology"/>
<gene>
    <name evidence="9" type="ORF">D9757_004649</name>
</gene>
<evidence type="ECO:0000256" key="4">
    <source>
        <dbReference type="ARBA" id="ARBA00022448"/>
    </source>
</evidence>
<dbReference type="OrthoDB" id="46189at2759"/>
<dbReference type="GO" id="GO:0015031">
    <property type="term" value="P:protein transport"/>
    <property type="evidence" value="ECO:0007669"/>
    <property type="project" value="UniProtKB-KW"/>
</dbReference>
<comment type="similarity">
    <text evidence="2">Belongs to the COG1 family.</text>
</comment>
<feature type="compositionally biased region" description="Polar residues" evidence="8">
    <location>
        <begin position="39"/>
        <end position="48"/>
    </location>
</feature>
<reference evidence="9 10" key="1">
    <citation type="journal article" date="2020" name="ISME J.">
        <title>Uncovering the hidden diversity of litter-decomposition mechanisms in mushroom-forming fungi.</title>
        <authorList>
            <person name="Floudas D."/>
            <person name="Bentzer J."/>
            <person name="Ahren D."/>
            <person name="Johansson T."/>
            <person name="Persson P."/>
            <person name="Tunlid A."/>
        </authorList>
    </citation>
    <scope>NUCLEOTIDE SEQUENCE [LARGE SCALE GENOMIC DNA]</scope>
    <source>
        <strain evidence="9 10">CBS 406.79</strain>
    </source>
</reference>
<evidence type="ECO:0000256" key="2">
    <source>
        <dbReference type="ARBA" id="ARBA00006653"/>
    </source>
</evidence>
<keyword evidence="5" id="KW-0653">Protein transport</keyword>
<dbReference type="Proteomes" id="UP000518752">
    <property type="component" value="Unassembled WGS sequence"/>
</dbReference>
<evidence type="ECO:0000256" key="7">
    <source>
        <dbReference type="ARBA" id="ARBA00023136"/>
    </source>
</evidence>
<name>A0A8H5MC71_9AGAR</name>
<dbReference type="PANTHER" id="PTHR31658:SF0">
    <property type="entry name" value="CONSERVED OLIGOMERIC GOLGI COMPLEX SUBUNIT 1"/>
    <property type="match status" value="1"/>
</dbReference>
<keyword evidence="7" id="KW-0472">Membrane</keyword>
<evidence type="ECO:0000313" key="10">
    <source>
        <dbReference type="Proteomes" id="UP000518752"/>
    </source>
</evidence>
<dbReference type="Pfam" id="PF08700">
    <property type="entry name" value="VPS51_Exo84_N"/>
    <property type="match status" value="1"/>
</dbReference>
<organism evidence="9 10">
    <name type="scientific">Collybiopsis confluens</name>
    <dbReference type="NCBI Taxonomy" id="2823264"/>
    <lineage>
        <taxon>Eukaryota</taxon>
        <taxon>Fungi</taxon>
        <taxon>Dikarya</taxon>
        <taxon>Basidiomycota</taxon>
        <taxon>Agaricomycotina</taxon>
        <taxon>Agaricomycetes</taxon>
        <taxon>Agaricomycetidae</taxon>
        <taxon>Agaricales</taxon>
        <taxon>Marasmiineae</taxon>
        <taxon>Omphalotaceae</taxon>
        <taxon>Collybiopsis</taxon>
    </lineage>
</organism>
<keyword evidence="10" id="KW-1185">Reference proteome</keyword>